<evidence type="ECO:0000313" key="1">
    <source>
        <dbReference type="EMBL" id="KAK6778744.1"/>
    </source>
</evidence>
<protein>
    <submittedName>
        <fullName evidence="1">Uncharacterized protein</fullName>
    </submittedName>
</protein>
<evidence type="ECO:0000313" key="2">
    <source>
        <dbReference type="Proteomes" id="UP001371456"/>
    </source>
</evidence>
<comment type="caution">
    <text evidence="1">The sequence shown here is derived from an EMBL/GenBank/DDBJ whole genome shotgun (WGS) entry which is preliminary data.</text>
</comment>
<keyword evidence="2" id="KW-1185">Reference proteome</keyword>
<accession>A0AAN8T323</accession>
<gene>
    <name evidence="1" type="ORF">RDI58_025462</name>
</gene>
<dbReference type="AlphaFoldDB" id="A0AAN8T323"/>
<reference evidence="1 2" key="1">
    <citation type="submission" date="2024-02" db="EMBL/GenBank/DDBJ databases">
        <title>de novo genome assembly of Solanum bulbocastanum strain 11H21.</title>
        <authorList>
            <person name="Hosaka A.J."/>
        </authorList>
    </citation>
    <scope>NUCLEOTIDE SEQUENCE [LARGE SCALE GENOMIC DNA]</scope>
    <source>
        <tissue evidence="1">Young leaves</tissue>
    </source>
</reference>
<dbReference type="Proteomes" id="UP001371456">
    <property type="component" value="Unassembled WGS sequence"/>
</dbReference>
<dbReference type="EMBL" id="JBANQN010000010">
    <property type="protein sequence ID" value="KAK6778744.1"/>
    <property type="molecule type" value="Genomic_DNA"/>
</dbReference>
<organism evidence="1 2">
    <name type="scientific">Solanum bulbocastanum</name>
    <name type="common">Wild potato</name>
    <dbReference type="NCBI Taxonomy" id="147425"/>
    <lineage>
        <taxon>Eukaryota</taxon>
        <taxon>Viridiplantae</taxon>
        <taxon>Streptophyta</taxon>
        <taxon>Embryophyta</taxon>
        <taxon>Tracheophyta</taxon>
        <taxon>Spermatophyta</taxon>
        <taxon>Magnoliopsida</taxon>
        <taxon>eudicotyledons</taxon>
        <taxon>Gunneridae</taxon>
        <taxon>Pentapetalae</taxon>
        <taxon>asterids</taxon>
        <taxon>lamiids</taxon>
        <taxon>Solanales</taxon>
        <taxon>Solanaceae</taxon>
        <taxon>Solanoideae</taxon>
        <taxon>Solaneae</taxon>
        <taxon>Solanum</taxon>
    </lineage>
</organism>
<name>A0AAN8T323_SOLBU</name>
<proteinExistence type="predicted"/>
<sequence length="119" mass="13529">MGNCIVLLQNDKKKVIEYKVPMKVHEHEVSSPLLQEPKTKHVKKKVKFADEVIVMESSCSSSEVVRIKVVITKQELQSLLSSEGELRVLQDDNMVVQCPLQKEQSSISEINDCIIHELD</sequence>